<sequence>MNKLRSPIPQIIDAVAETEGVEPVTLDPPLAEVIDPDAVERLVENSTASDLEIRFAYRGHDVVVDDSGRVRSTPIRVRPATARPQHGC</sequence>
<gene>
    <name evidence="2" type="ORF">ACFQMF_09175</name>
</gene>
<protein>
    <submittedName>
        <fullName evidence="2">HalOD1 output domain-containing protein</fullName>
    </submittedName>
</protein>
<dbReference type="EMBL" id="JBHTBL010000007">
    <property type="protein sequence ID" value="MFC7324749.1"/>
    <property type="molecule type" value="Genomic_DNA"/>
</dbReference>
<dbReference type="Proteomes" id="UP001596545">
    <property type="component" value="Unassembled WGS sequence"/>
</dbReference>
<comment type="caution">
    <text evidence="2">The sequence shown here is derived from an EMBL/GenBank/DDBJ whole genome shotgun (WGS) entry which is preliminary data.</text>
</comment>
<accession>A0ABD6AN39</accession>
<dbReference type="InterPro" id="IPR040624">
    <property type="entry name" value="HalOD1"/>
</dbReference>
<organism evidence="2 3">
    <name type="scientific">Halorubrum rutilum</name>
    <dbReference type="NCBI Taxonomy" id="1364933"/>
    <lineage>
        <taxon>Archaea</taxon>
        <taxon>Methanobacteriati</taxon>
        <taxon>Methanobacteriota</taxon>
        <taxon>Stenosarchaea group</taxon>
        <taxon>Halobacteria</taxon>
        <taxon>Halobacteriales</taxon>
        <taxon>Haloferacaceae</taxon>
        <taxon>Halorubrum</taxon>
    </lineage>
</organism>
<proteinExistence type="predicted"/>
<name>A0ABD6AN39_9EURY</name>
<dbReference type="AlphaFoldDB" id="A0ABD6AN39"/>
<evidence type="ECO:0000313" key="2">
    <source>
        <dbReference type="EMBL" id="MFC7324749.1"/>
    </source>
</evidence>
<evidence type="ECO:0000259" key="1">
    <source>
        <dbReference type="Pfam" id="PF18545"/>
    </source>
</evidence>
<reference evidence="2 3" key="1">
    <citation type="journal article" date="2019" name="Int. J. Syst. Evol. Microbiol.">
        <title>The Global Catalogue of Microorganisms (GCM) 10K type strain sequencing project: providing services to taxonomists for standard genome sequencing and annotation.</title>
        <authorList>
            <consortium name="The Broad Institute Genomics Platform"/>
            <consortium name="The Broad Institute Genome Sequencing Center for Infectious Disease"/>
            <person name="Wu L."/>
            <person name="Ma J."/>
        </authorList>
    </citation>
    <scope>NUCLEOTIDE SEQUENCE [LARGE SCALE GENOMIC DNA]</scope>
    <source>
        <strain evidence="2 3">CGMCC 1.12554</strain>
    </source>
</reference>
<evidence type="ECO:0000313" key="3">
    <source>
        <dbReference type="Proteomes" id="UP001596545"/>
    </source>
</evidence>
<dbReference type="RefSeq" id="WP_379791880.1">
    <property type="nucleotide sequence ID" value="NZ_JANHDN010000006.1"/>
</dbReference>
<dbReference type="Pfam" id="PF18545">
    <property type="entry name" value="HalOD1"/>
    <property type="match status" value="1"/>
</dbReference>
<feature type="domain" description="Halobacterial output" evidence="1">
    <location>
        <begin position="7"/>
        <end position="71"/>
    </location>
</feature>
<keyword evidence="3" id="KW-1185">Reference proteome</keyword>